<accession>A0A9D4P211</accession>
<feature type="region of interest" description="Disordered" evidence="1">
    <location>
        <begin position="145"/>
        <end position="186"/>
    </location>
</feature>
<comment type="caution">
    <text evidence="3">The sequence shown here is derived from an EMBL/GenBank/DDBJ whole genome shotgun (WGS) entry which is preliminary data.</text>
</comment>
<reference evidence="3" key="2">
    <citation type="journal article" date="2021" name="World Allergy Organ. J.">
        <title>Chromosome-level assembly of Dermatophagoides farinae genome and transcriptome reveals two novel allergens Der f 37 and Der f 39.</title>
        <authorList>
            <person name="Chen J."/>
            <person name="Cai Z."/>
            <person name="Fan D."/>
            <person name="Hu J."/>
            <person name="Hou Y."/>
            <person name="He Y."/>
            <person name="Zhang Z."/>
            <person name="Zhao Z."/>
            <person name="Gao P."/>
            <person name="Hu W."/>
            <person name="Sun J."/>
            <person name="Li J."/>
            <person name="Ji K."/>
        </authorList>
    </citation>
    <scope>NUCLEOTIDE SEQUENCE</scope>
    <source>
        <strain evidence="3">JKM2019</strain>
    </source>
</reference>
<dbReference type="AlphaFoldDB" id="A0A9D4P211"/>
<sequence length="329" mass="38034">MKFFIVIFLCIATRIVDRQQQQQRFVYGLPTGKLTTSTTVTRNNDNDYDDMGLEEEEDPENYLWNMSTNTGDGIQPSFTDDELQEILNSMHLPTTMTTNVSTFDYSGGGGGDGGGGIPSDMISNPMNHSQQGFVIVWRNPYPFSNDSNDSELLGRNGDDDRDDEDDDHPPPHPKPHPKPHPPKYDFDEMEQRDFLRTVIFLANQQIRIKFHLCEIRRFRSHYVRRWNLYRCSSRFTVARLGKPCDPDKTYDGYVNFIVQNPELPPLLAIRYYVFQFLYESSMALVNKMNDNHLSLSSSSIPWNQLQQSNDQIMIHHQNQQLSSSDIHPL</sequence>
<reference evidence="3" key="1">
    <citation type="submission" date="2020-06" db="EMBL/GenBank/DDBJ databases">
        <authorList>
            <person name="Ji K."/>
            <person name="Li J."/>
        </authorList>
    </citation>
    <scope>NUCLEOTIDE SEQUENCE</scope>
    <source>
        <strain evidence="3">JKM2019</strain>
        <tissue evidence="3">Whole body</tissue>
    </source>
</reference>
<evidence type="ECO:0000256" key="1">
    <source>
        <dbReference type="SAM" id="MobiDB-lite"/>
    </source>
</evidence>
<proteinExistence type="predicted"/>
<dbReference type="Proteomes" id="UP000828236">
    <property type="component" value="Unassembled WGS sequence"/>
</dbReference>
<evidence type="ECO:0000313" key="3">
    <source>
        <dbReference type="EMBL" id="KAH7643301.1"/>
    </source>
</evidence>
<dbReference type="EMBL" id="SDOV01000003">
    <property type="protein sequence ID" value="KAH7643301.1"/>
    <property type="molecule type" value="Genomic_DNA"/>
</dbReference>
<feature type="signal peptide" evidence="2">
    <location>
        <begin position="1"/>
        <end position="18"/>
    </location>
</feature>
<feature type="compositionally biased region" description="Gly residues" evidence="1">
    <location>
        <begin position="106"/>
        <end position="117"/>
    </location>
</feature>
<gene>
    <name evidence="3" type="ORF">HUG17_9992</name>
</gene>
<feature type="region of interest" description="Disordered" evidence="1">
    <location>
        <begin position="106"/>
        <end position="125"/>
    </location>
</feature>
<evidence type="ECO:0000256" key="2">
    <source>
        <dbReference type="SAM" id="SignalP"/>
    </source>
</evidence>
<name>A0A9D4P211_DERFA</name>
<protein>
    <submittedName>
        <fullName evidence="3">Uncharacterized protein</fullName>
    </submittedName>
</protein>
<feature type="chain" id="PRO_5039235401" evidence="2">
    <location>
        <begin position="19"/>
        <end position="329"/>
    </location>
</feature>
<feature type="compositionally biased region" description="Basic residues" evidence="1">
    <location>
        <begin position="171"/>
        <end position="181"/>
    </location>
</feature>
<keyword evidence="2" id="KW-0732">Signal</keyword>
<organism evidence="3">
    <name type="scientific">Dermatophagoides farinae</name>
    <name type="common">American house dust mite</name>
    <dbReference type="NCBI Taxonomy" id="6954"/>
    <lineage>
        <taxon>Eukaryota</taxon>
        <taxon>Metazoa</taxon>
        <taxon>Ecdysozoa</taxon>
        <taxon>Arthropoda</taxon>
        <taxon>Chelicerata</taxon>
        <taxon>Arachnida</taxon>
        <taxon>Acari</taxon>
        <taxon>Acariformes</taxon>
        <taxon>Sarcoptiformes</taxon>
        <taxon>Astigmata</taxon>
        <taxon>Psoroptidia</taxon>
        <taxon>Analgoidea</taxon>
        <taxon>Pyroglyphidae</taxon>
        <taxon>Dermatophagoidinae</taxon>
        <taxon>Dermatophagoides</taxon>
    </lineage>
</organism>